<organism evidence="2 3">
    <name type="scientific">Sorangium cellulosum</name>
    <name type="common">Polyangium cellulosum</name>
    <dbReference type="NCBI Taxonomy" id="56"/>
    <lineage>
        <taxon>Bacteria</taxon>
        <taxon>Pseudomonadati</taxon>
        <taxon>Myxococcota</taxon>
        <taxon>Polyangia</taxon>
        <taxon>Polyangiales</taxon>
        <taxon>Polyangiaceae</taxon>
        <taxon>Sorangium</taxon>
    </lineage>
</organism>
<dbReference type="Proteomes" id="UP000075502">
    <property type="component" value="Unassembled WGS sequence"/>
</dbReference>
<feature type="region of interest" description="Disordered" evidence="1">
    <location>
        <begin position="1"/>
        <end position="27"/>
    </location>
</feature>
<evidence type="ECO:0000313" key="2">
    <source>
        <dbReference type="EMBL" id="KYG04931.1"/>
    </source>
</evidence>
<evidence type="ECO:0000313" key="3">
    <source>
        <dbReference type="Proteomes" id="UP000075502"/>
    </source>
</evidence>
<proteinExistence type="predicted"/>
<feature type="compositionally biased region" description="Basic residues" evidence="1">
    <location>
        <begin position="1"/>
        <end position="24"/>
    </location>
</feature>
<name>A0A150TJU3_SORCE</name>
<evidence type="ECO:0000256" key="1">
    <source>
        <dbReference type="SAM" id="MobiDB-lite"/>
    </source>
</evidence>
<sequence length="111" mass="13489">MKPALQHRRQRRPHLRPRQARRRPSVLEEPELLPLHLLQRIGPVHLRMKVSPRPEIRLLARLERRHHEPRPRQRARIVVQIDPHHPPEHVLHDLPHRPPREFRLFVGTRAE</sequence>
<comment type="caution">
    <text evidence="2">The sequence shown here is derived from an EMBL/GenBank/DDBJ whole genome shotgun (WGS) entry which is preliminary data.</text>
</comment>
<dbReference type="EMBL" id="JEME01002232">
    <property type="protein sequence ID" value="KYG04931.1"/>
    <property type="molecule type" value="Genomic_DNA"/>
</dbReference>
<reference evidence="2 3" key="1">
    <citation type="submission" date="2014-02" db="EMBL/GenBank/DDBJ databases">
        <title>The small core and large imbalanced accessory genome model reveals a collaborative survival strategy of Sorangium cellulosum strains in nature.</title>
        <authorList>
            <person name="Han K."/>
            <person name="Peng R."/>
            <person name="Blom J."/>
            <person name="Li Y.-Z."/>
        </authorList>
    </citation>
    <scope>NUCLEOTIDE SEQUENCE [LARGE SCALE GENOMIC DNA]</scope>
    <source>
        <strain evidence="2 3">So0007-03</strain>
    </source>
</reference>
<dbReference type="AlphaFoldDB" id="A0A150TJU3"/>
<accession>A0A150TJU3</accession>
<protein>
    <submittedName>
        <fullName evidence="2">Uncharacterized protein</fullName>
    </submittedName>
</protein>
<gene>
    <name evidence="2" type="ORF">BE21_43845</name>
</gene>